<accession>A0ACC3DVL5</accession>
<protein>
    <submittedName>
        <fullName evidence="1">Uncharacterized protein</fullName>
    </submittedName>
</protein>
<name>A0ACC3DVL5_9PEZI</name>
<evidence type="ECO:0000313" key="1">
    <source>
        <dbReference type="EMBL" id="KAK3080588.1"/>
    </source>
</evidence>
<gene>
    <name evidence="1" type="ORF">LTS18_015033</name>
</gene>
<reference evidence="1" key="1">
    <citation type="submission" date="2024-09" db="EMBL/GenBank/DDBJ databases">
        <title>Black Yeasts Isolated from many extreme environments.</title>
        <authorList>
            <person name="Coleine C."/>
            <person name="Stajich J.E."/>
            <person name="Selbmann L."/>
        </authorList>
    </citation>
    <scope>NUCLEOTIDE SEQUENCE</scope>
    <source>
        <strain evidence="1">CCFEE 5737</strain>
    </source>
</reference>
<organism evidence="1 2">
    <name type="scientific">Coniosporium uncinatum</name>
    <dbReference type="NCBI Taxonomy" id="93489"/>
    <lineage>
        <taxon>Eukaryota</taxon>
        <taxon>Fungi</taxon>
        <taxon>Dikarya</taxon>
        <taxon>Ascomycota</taxon>
        <taxon>Pezizomycotina</taxon>
        <taxon>Dothideomycetes</taxon>
        <taxon>Dothideomycetes incertae sedis</taxon>
        <taxon>Coniosporium</taxon>
    </lineage>
</organism>
<evidence type="ECO:0000313" key="2">
    <source>
        <dbReference type="Proteomes" id="UP001186974"/>
    </source>
</evidence>
<comment type="caution">
    <text evidence="1">The sequence shown here is derived from an EMBL/GenBank/DDBJ whole genome shotgun (WGS) entry which is preliminary data.</text>
</comment>
<keyword evidence="2" id="KW-1185">Reference proteome</keyword>
<proteinExistence type="predicted"/>
<dbReference type="EMBL" id="JAWDJW010000493">
    <property type="protein sequence ID" value="KAK3080588.1"/>
    <property type="molecule type" value="Genomic_DNA"/>
</dbReference>
<dbReference type="Proteomes" id="UP001186974">
    <property type="component" value="Unassembled WGS sequence"/>
</dbReference>
<sequence length="825" mass="93363">MAEEDKTTEAKALREQGNELYRDGDISEAFSRYIKACDLTPTDPILLSNVSAAVFELGEYELAEKTGLRALILLQGNEEDDIRKRRLLVRVAKCQLHLRKLNGSIKTIERLDPSHEKTMLQTSLSRLKTAKEKFASKHVAMSEIVLRLPRYKPTLSDNHEFFAVGQDIAHSQFDEKLASSSADILGIMFAGVGDARHMYATITATAAHEDKSESGSTRRYFMTALDIKAAIIARGLIFLFLLRELSSTSAAQPRVLCTIFYLYIAPIVPEAVYVHLQEIIDSISSALEDTGAMPDWIKIRACDTKPILSVLKYWRYMAGNLYPTSEVHNHAALKRGREREFGHPDGNKDERARFLSTGLLLPPHEYLERCEPALKPLLEKPMASEHERSQLSKYLDENWKPNVTLIDIEEQSGRKDDFLGVTHVYLPCLAFDPFALEKCFYEGQPQPGGTKPLFEHIAPFFSSVAQALDRLSDRLTIEFIHGEMVEVVEGIRYKVLNDRPANAPILYDRIHMSNIPDYVGGLLTAFTCVLPLTKADKGAYVTSNCLRNPDKFEDLSTFTNEYLLTDEPEPVMPNGKPFLPMMDYQEWQLLHGGERWAYPLLHPRRKTEQWLYRHFFKLVLSYPRPRGGLSLMYAPLNVIMFFRLLAKLHHLGYPAHWLSEALASILQDDVRTTGRPPRSSPVTFAETKSEFPERKLSTAPFVAEMTTLAALWLQALPFGIISDQIPDVRTVHCYHMGFEGIDLQPGRLPVIVLVFTAPDLDVPNLRKLLLSDEKGAKGHDAARARAGEINVVTTFQWLADRGVAEFWMREDVVNTMEAKGWTATL</sequence>